<evidence type="ECO:0000256" key="2">
    <source>
        <dbReference type="ARBA" id="ARBA00022801"/>
    </source>
</evidence>
<reference evidence="4" key="1">
    <citation type="submission" date="2023-08" db="EMBL/GenBank/DDBJ databases">
        <title>Black Yeasts Isolated from many extreme environments.</title>
        <authorList>
            <person name="Coleine C."/>
            <person name="Stajich J.E."/>
            <person name="Selbmann L."/>
        </authorList>
    </citation>
    <scope>NUCLEOTIDE SEQUENCE</scope>
    <source>
        <strain evidence="4">CCFEE 5401</strain>
    </source>
</reference>
<evidence type="ECO:0000313" key="4">
    <source>
        <dbReference type="EMBL" id="KAK5104864.1"/>
    </source>
</evidence>
<name>A0AAN7T8J0_9PEZI</name>
<dbReference type="Proteomes" id="UP001310890">
    <property type="component" value="Unassembled WGS sequence"/>
</dbReference>
<gene>
    <name evidence="4" type="ORF">LTR62_002647</name>
</gene>
<dbReference type="AlphaFoldDB" id="A0AAN7T8J0"/>
<keyword evidence="2" id="KW-0378">Hydrolase</keyword>
<evidence type="ECO:0000256" key="1">
    <source>
        <dbReference type="ARBA" id="ARBA00009199"/>
    </source>
</evidence>
<sequence>MDLMGRFFVSNGGNSIRSIVDASGEPLREEMAAYGTAKELDRMVACEGLDAILSPTTPYAALKNGDFKTVSYTGVYNILDLSATSFPTGITANKEKDTYAQHFKSFGEVDDVTKRDYDAEAVHGMPVSLQLVGKRLEEERILDVTQRVVQDLARAKGESKGWR</sequence>
<dbReference type="EMBL" id="JAVRRL010000189">
    <property type="protein sequence ID" value="KAK5104864.1"/>
    <property type="molecule type" value="Genomic_DNA"/>
</dbReference>
<dbReference type="InterPro" id="IPR036928">
    <property type="entry name" value="AS_sf"/>
</dbReference>
<evidence type="ECO:0000313" key="5">
    <source>
        <dbReference type="Proteomes" id="UP001310890"/>
    </source>
</evidence>
<comment type="caution">
    <text evidence="4">The sequence shown here is derived from an EMBL/GenBank/DDBJ whole genome shotgun (WGS) entry which is preliminary data.</text>
</comment>
<dbReference type="Pfam" id="PF01425">
    <property type="entry name" value="Amidase"/>
    <property type="match status" value="1"/>
</dbReference>
<proteinExistence type="inferred from homology"/>
<dbReference type="SUPFAM" id="SSF75304">
    <property type="entry name" value="Amidase signature (AS) enzymes"/>
    <property type="match status" value="1"/>
</dbReference>
<organism evidence="4 5">
    <name type="scientific">Meristemomyces frigidus</name>
    <dbReference type="NCBI Taxonomy" id="1508187"/>
    <lineage>
        <taxon>Eukaryota</taxon>
        <taxon>Fungi</taxon>
        <taxon>Dikarya</taxon>
        <taxon>Ascomycota</taxon>
        <taxon>Pezizomycotina</taxon>
        <taxon>Dothideomycetes</taxon>
        <taxon>Dothideomycetidae</taxon>
        <taxon>Mycosphaerellales</taxon>
        <taxon>Teratosphaeriaceae</taxon>
        <taxon>Meristemomyces</taxon>
    </lineage>
</organism>
<protein>
    <recommendedName>
        <fullName evidence="3">Amidase domain-containing protein</fullName>
    </recommendedName>
</protein>
<dbReference type="PANTHER" id="PTHR46072">
    <property type="entry name" value="AMIDASE-RELATED-RELATED"/>
    <property type="match status" value="1"/>
</dbReference>
<evidence type="ECO:0000259" key="3">
    <source>
        <dbReference type="Pfam" id="PF01425"/>
    </source>
</evidence>
<dbReference type="InterPro" id="IPR023631">
    <property type="entry name" value="Amidase_dom"/>
</dbReference>
<dbReference type="GO" id="GO:0016787">
    <property type="term" value="F:hydrolase activity"/>
    <property type="evidence" value="ECO:0007669"/>
    <property type="project" value="UniProtKB-KW"/>
</dbReference>
<comment type="similarity">
    <text evidence="1">Belongs to the amidase family.</text>
</comment>
<dbReference type="PANTHER" id="PTHR46072:SF11">
    <property type="entry name" value="AMIDASE-RELATED"/>
    <property type="match status" value="1"/>
</dbReference>
<dbReference type="Gene3D" id="3.90.1300.10">
    <property type="entry name" value="Amidase signature (AS) domain"/>
    <property type="match status" value="1"/>
</dbReference>
<feature type="domain" description="Amidase" evidence="3">
    <location>
        <begin position="46"/>
        <end position="142"/>
    </location>
</feature>
<accession>A0AAN7T8J0</accession>